<evidence type="ECO:0000256" key="1">
    <source>
        <dbReference type="ARBA" id="ARBA00010830"/>
    </source>
</evidence>
<comment type="similarity">
    <text evidence="1">Belongs to the transglycosylase family. Rpf subfamily.</text>
</comment>
<dbReference type="InterPro" id="IPR010618">
    <property type="entry name" value="RPF"/>
</dbReference>
<dbReference type="SUPFAM" id="SSF54106">
    <property type="entry name" value="LysM domain"/>
    <property type="match status" value="1"/>
</dbReference>
<dbReference type="Gene3D" id="1.10.530.10">
    <property type="match status" value="1"/>
</dbReference>
<evidence type="ECO:0000313" key="6">
    <source>
        <dbReference type="EMBL" id="NYG03267.1"/>
    </source>
</evidence>
<dbReference type="CDD" id="cd13925">
    <property type="entry name" value="RPF"/>
    <property type="match status" value="1"/>
</dbReference>
<feature type="compositionally biased region" description="Polar residues" evidence="3">
    <location>
        <begin position="118"/>
        <end position="137"/>
    </location>
</feature>
<dbReference type="Proteomes" id="UP000549695">
    <property type="component" value="Unassembled WGS sequence"/>
</dbReference>
<dbReference type="SMART" id="SM00257">
    <property type="entry name" value="LysM"/>
    <property type="match status" value="1"/>
</dbReference>
<evidence type="ECO:0000259" key="5">
    <source>
        <dbReference type="PROSITE" id="PS51782"/>
    </source>
</evidence>
<protein>
    <submittedName>
        <fullName evidence="6">LysM repeat protein</fullName>
    </submittedName>
</protein>
<accession>A0A852W2Q5</accession>
<dbReference type="Pfam" id="PF06737">
    <property type="entry name" value="Transglycosylas"/>
    <property type="match status" value="1"/>
</dbReference>
<gene>
    <name evidence="6" type="ORF">HDA37_003552</name>
</gene>
<evidence type="ECO:0000256" key="2">
    <source>
        <dbReference type="ARBA" id="ARBA00022801"/>
    </source>
</evidence>
<dbReference type="InterPro" id="IPR036779">
    <property type="entry name" value="LysM_dom_sf"/>
</dbReference>
<evidence type="ECO:0000256" key="3">
    <source>
        <dbReference type="SAM" id="MobiDB-lite"/>
    </source>
</evidence>
<keyword evidence="4" id="KW-0732">Signal</keyword>
<dbReference type="Gene3D" id="3.10.350.10">
    <property type="entry name" value="LysM domain"/>
    <property type="match status" value="1"/>
</dbReference>
<dbReference type="InterPro" id="IPR018392">
    <property type="entry name" value="LysM"/>
</dbReference>
<organism evidence="6 7">
    <name type="scientific">Pseudonocardia alni</name>
    <name type="common">Amycolata alni</name>
    <dbReference type="NCBI Taxonomy" id="33907"/>
    <lineage>
        <taxon>Bacteria</taxon>
        <taxon>Bacillati</taxon>
        <taxon>Actinomycetota</taxon>
        <taxon>Actinomycetes</taxon>
        <taxon>Pseudonocardiales</taxon>
        <taxon>Pseudonocardiaceae</taxon>
        <taxon>Pseudonocardia</taxon>
    </lineage>
</organism>
<dbReference type="AlphaFoldDB" id="A0A852W2Q5"/>
<evidence type="ECO:0000256" key="4">
    <source>
        <dbReference type="SAM" id="SignalP"/>
    </source>
</evidence>
<keyword evidence="2" id="KW-0378">Hydrolase</keyword>
<dbReference type="PROSITE" id="PS51782">
    <property type="entry name" value="LYSM"/>
    <property type="match status" value="1"/>
</dbReference>
<sequence>MPRYRGKHRKPSTAGRTIARTAVAGAVLGAPMLAVVGTANAATDSTWDSLAHCESTGNWAANTGNGYYGGLQFSPSTWKAYGGGEYATSAHQATRAQQIAVAEKVLAAQGWNAWPSCSSKTGASGSATPRTLETDSGTRAPERVKASAPAASSGGTYTVKSGDTLGQIAAAHGIANWKDLLSKNPGLGAGHLITPGQVINT</sequence>
<dbReference type="GeneID" id="98053267"/>
<dbReference type="InterPro" id="IPR023346">
    <property type="entry name" value="Lysozyme-like_dom_sf"/>
</dbReference>
<feature type="signal peptide" evidence="4">
    <location>
        <begin position="1"/>
        <end position="41"/>
    </location>
</feature>
<dbReference type="Pfam" id="PF01476">
    <property type="entry name" value="LysM"/>
    <property type="match status" value="1"/>
</dbReference>
<dbReference type="CDD" id="cd00118">
    <property type="entry name" value="LysM"/>
    <property type="match status" value="1"/>
</dbReference>
<dbReference type="GO" id="GO:0016787">
    <property type="term" value="F:hydrolase activity"/>
    <property type="evidence" value="ECO:0007669"/>
    <property type="project" value="UniProtKB-KW"/>
</dbReference>
<evidence type="ECO:0000313" key="7">
    <source>
        <dbReference type="Proteomes" id="UP000549695"/>
    </source>
</evidence>
<feature type="chain" id="PRO_5032341212" evidence="4">
    <location>
        <begin position="42"/>
        <end position="201"/>
    </location>
</feature>
<name>A0A852W2Q5_PSEA5</name>
<keyword evidence="7" id="KW-1185">Reference proteome</keyword>
<proteinExistence type="inferred from homology"/>
<feature type="region of interest" description="Disordered" evidence="3">
    <location>
        <begin position="118"/>
        <end position="156"/>
    </location>
</feature>
<dbReference type="EMBL" id="JACCCZ010000001">
    <property type="protein sequence ID" value="NYG03267.1"/>
    <property type="molecule type" value="Genomic_DNA"/>
</dbReference>
<dbReference type="RefSeq" id="WP_073576671.1">
    <property type="nucleotide sequence ID" value="NZ_BAAAJZ010000003.1"/>
</dbReference>
<feature type="domain" description="LysM" evidence="5">
    <location>
        <begin position="155"/>
        <end position="201"/>
    </location>
</feature>
<reference evidence="6 7" key="1">
    <citation type="submission" date="2020-07" db="EMBL/GenBank/DDBJ databases">
        <title>Sequencing the genomes of 1000 actinobacteria strains.</title>
        <authorList>
            <person name="Klenk H.-P."/>
        </authorList>
    </citation>
    <scope>NUCLEOTIDE SEQUENCE [LARGE SCALE GENOMIC DNA]</scope>
    <source>
        <strain evidence="6 7">DSM 44749</strain>
    </source>
</reference>
<comment type="caution">
    <text evidence="6">The sequence shown here is derived from an EMBL/GenBank/DDBJ whole genome shotgun (WGS) entry which is preliminary data.</text>
</comment>
<dbReference type="SUPFAM" id="SSF53955">
    <property type="entry name" value="Lysozyme-like"/>
    <property type="match status" value="1"/>
</dbReference>